<evidence type="ECO:0000259" key="7">
    <source>
        <dbReference type="PROSITE" id="PS51201"/>
    </source>
</evidence>
<feature type="domain" description="RCK N-terminal" evidence="7">
    <location>
        <begin position="1"/>
        <end position="120"/>
    </location>
</feature>
<evidence type="ECO:0000256" key="1">
    <source>
        <dbReference type="ARBA" id="ARBA00017378"/>
    </source>
</evidence>
<dbReference type="InterPro" id="IPR036291">
    <property type="entry name" value="NAD(P)-bd_dom_sf"/>
</dbReference>
<feature type="domain" description="RCK C-terminal" evidence="8">
    <location>
        <begin position="364"/>
        <end position="445"/>
    </location>
</feature>
<dbReference type="SUPFAM" id="SSF116726">
    <property type="entry name" value="TrkA C-terminal domain-like"/>
    <property type="match status" value="2"/>
</dbReference>
<dbReference type="GO" id="GO:0005886">
    <property type="term" value="C:plasma membrane"/>
    <property type="evidence" value="ECO:0007669"/>
    <property type="project" value="InterPro"/>
</dbReference>
<dbReference type="NCBIfam" id="NF007039">
    <property type="entry name" value="PRK09496.3-2"/>
    <property type="match status" value="1"/>
</dbReference>
<evidence type="ECO:0000256" key="5">
    <source>
        <dbReference type="ARBA" id="ARBA00023027"/>
    </source>
</evidence>
<accession>A0A424YFL7</accession>
<proteinExistence type="predicted"/>
<dbReference type="PANTHER" id="PTHR43833">
    <property type="entry name" value="POTASSIUM CHANNEL PROTEIN 2-RELATED-RELATED"/>
    <property type="match status" value="1"/>
</dbReference>
<dbReference type="Pfam" id="PF02080">
    <property type="entry name" value="TrkA_C"/>
    <property type="match status" value="2"/>
</dbReference>
<dbReference type="NCBIfam" id="NF007041">
    <property type="entry name" value="PRK09496.3-4"/>
    <property type="match status" value="1"/>
</dbReference>
<dbReference type="Pfam" id="PF02254">
    <property type="entry name" value="TrkA_N"/>
    <property type="match status" value="2"/>
</dbReference>
<evidence type="ECO:0000256" key="6">
    <source>
        <dbReference type="ARBA" id="ARBA00023065"/>
    </source>
</evidence>
<feature type="domain" description="RCK N-terminal" evidence="7">
    <location>
        <begin position="226"/>
        <end position="344"/>
    </location>
</feature>
<keyword evidence="6" id="KW-0406">Ion transport</keyword>
<gene>
    <name evidence="9" type="primary">trkA</name>
    <name evidence="9" type="ORF">D5R97_04195</name>
</gene>
<name>A0A424YFL7_9FIRM</name>
<dbReference type="NCBIfam" id="NF007031">
    <property type="entry name" value="PRK09496.1-2"/>
    <property type="match status" value="1"/>
</dbReference>
<dbReference type="PANTHER" id="PTHR43833:SF5">
    <property type="entry name" value="TRK SYSTEM POTASSIUM UPTAKE PROTEIN TRKA"/>
    <property type="match status" value="1"/>
</dbReference>
<dbReference type="EMBL" id="QZAA01000112">
    <property type="protein sequence ID" value="RQD76592.1"/>
    <property type="molecule type" value="Genomic_DNA"/>
</dbReference>
<dbReference type="Gene3D" id="3.40.50.720">
    <property type="entry name" value="NAD(P)-binding Rossmann-like Domain"/>
    <property type="match status" value="2"/>
</dbReference>
<protein>
    <recommendedName>
        <fullName evidence="1">Trk system potassium uptake protein TrkA</fullName>
    </recommendedName>
</protein>
<dbReference type="SUPFAM" id="SSF51735">
    <property type="entry name" value="NAD(P)-binding Rossmann-fold domains"/>
    <property type="match status" value="2"/>
</dbReference>
<dbReference type="InterPro" id="IPR003148">
    <property type="entry name" value="RCK_N"/>
</dbReference>
<evidence type="ECO:0000313" key="9">
    <source>
        <dbReference type="EMBL" id="RQD76592.1"/>
    </source>
</evidence>
<dbReference type="Proteomes" id="UP000285138">
    <property type="component" value="Unassembled WGS sequence"/>
</dbReference>
<keyword evidence="4" id="KW-0630">Potassium</keyword>
<feature type="domain" description="RCK C-terminal" evidence="8">
    <location>
        <begin position="140"/>
        <end position="223"/>
    </location>
</feature>
<sequence length="464" mass="51548">MRLIIIGGGQVGTELAKRLSKEHDVVVIEKNNNMAKNIESSMDVMVIRGSGASVRTLEKAGIGEARLLIAVTEVDEVNIVACMMAKKYEVETTVARIRNIEYVDGSQILTTEQLGIDIIINPERVAAQEMAEMIKSPNVSEVEHYADGRVQVIGYYVNDYSPFINKRIKEVEFPEDCIVCAIVRKVGEVLIPGGKDKISPKDEIFLLGKKEIFEKPWPGFEIQKPPQNVVIAGGGKVGLQLAEFLERDEKYNITLIEIDKEKCDDIAGVLNRTLVLQGDVTDINFLREEEIYKADVFVAVTGDDEINLLSTLLADHLGVRITISEVIRPDYNIILNSIGIDRVVSPRLLTAAQIMKLIRKGRVISLTILKEDKAEVLELIVPDKALICDKKLEEANLPRGILVGAVVRNDKVIIPSGSHKILAGDRAIIFYTTDLSEEVDKYFSVEEGTIKRVGKVIKDFVRGK</sequence>
<keyword evidence="5" id="KW-0520">NAD</keyword>
<evidence type="ECO:0000259" key="8">
    <source>
        <dbReference type="PROSITE" id="PS51202"/>
    </source>
</evidence>
<dbReference type="PROSITE" id="PS51201">
    <property type="entry name" value="RCK_N"/>
    <property type="match status" value="2"/>
</dbReference>
<reference evidence="9 10" key="1">
    <citation type="submission" date="2018-08" db="EMBL/GenBank/DDBJ databases">
        <title>The metabolism and importance of syntrophic acetate oxidation coupled to methane or sulfide production in haloalkaline environments.</title>
        <authorList>
            <person name="Timmers P.H.A."/>
            <person name="Vavourakis C.D."/>
            <person name="Sorokin D.Y."/>
            <person name="Sinninghe Damste J.S."/>
            <person name="Muyzer G."/>
            <person name="Stams A.J.M."/>
            <person name="Plugge C.M."/>
        </authorList>
    </citation>
    <scope>NUCLEOTIDE SEQUENCE [LARGE SCALE GENOMIC DNA]</scope>
    <source>
        <strain evidence="9">MSAO_Bac1</strain>
    </source>
</reference>
<dbReference type="GO" id="GO:0015079">
    <property type="term" value="F:potassium ion transmembrane transporter activity"/>
    <property type="evidence" value="ECO:0007669"/>
    <property type="project" value="InterPro"/>
</dbReference>
<dbReference type="NCBIfam" id="NF007032">
    <property type="entry name" value="PRK09496.1-4"/>
    <property type="match status" value="1"/>
</dbReference>
<keyword evidence="3" id="KW-0633">Potassium transport</keyword>
<organism evidence="9 10">
    <name type="scientific">Candidatus Syntrophonatronum acetioxidans</name>
    <dbReference type="NCBI Taxonomy" id="1795816"/>
    <lineage>
        <taxon>Bacteria</taxon>
        <taxon>Bacillati</taxon>
        <taxon>Bacillota</taxon>
        <taxon>Clostridia</taxon>
        <taxon>Eubacteriales</taxon>
        <taxon>Syntrophomonadaceae</taxon>
        <taxon>Candidatus Syntrophonatronum</taxon>
    </lineage>
</organism>
<dbReference type="Gene3D" id="3.30.70.1450">
    <property type="entry name" value="Regulator of K+ conductance, C-terminal domain"/>
    <property type="match status" value="2"/>
</dbReference>
<evidence type="ECO:0000256" key="3">
    <source>
        <dbReference type="ARBA" id="ARBA00022538"/>
    </source>
</evidence>
<comment type="caution">
    <text evidence="9">The sequence shown here is derived from an EMBL/GenBank/DDBJ whole genome shotgun (WGS) entry which is preliminary data.</text>
</comment>
<dbReference type="InterPro" id="IPR050721">
    <property type="entry name" value="Trk_Ktr_HKT_K-transport"/>
</dbReference>
<dbReference type="InterPro" id="IPR006036">
    <property type="entry name" value="K_uptake_TrkA"/>
</dbReference>
<dbReference type="InterPro" id="IPR006037">
    <property type="entry name" value="RCK_C"/>
</dbReference>
<dbReference type="PROSITE" id="PS51202">
    <property type="entry name" value="RCK_C"/>
    <property type="match status" value="2"/>
</dbReference>
<dbReference type="PRINTS" id="PR00335">
    <property type="entry name" value="KUPTAKETRKA"/>
</dbReference>
<evidence type="ECO:0000256" key="2">
    <source>
        <dbReference type="ARBA" id="ARBA00022448"/>
    </source>
</evidence>
<dbReference type="AlphaFoldDB" id="A0A424YFL7"/>
<keyword evidence="2" id="KW-0813">Transport</keyword>
<dbReference type="InterPro" id="IPR036721">
    <property type="entry name" value="RCK_C_sf"/>
</dbReference>
<evidence type="ECO:0000313" key="10">
    <source>
        <dbReference type="Proteomes" id="UP000285138"/>
    </source>
</evidence>
<evidence type="ECO:0000256" key="4">
    <source>
        <dbReference type="ARBA" id="ARBA00022958"/>
    </source>
</evidence>